<dbReference type="InterPro" id="IPR036134">
    <property type="entry name" value="Crypto/Photolyase_FAD-like_sf"/>
</dbReference>
<dbReference type="GO" id="GO:0043153">
    <property type="term" value="P:entrainment of circadian clock by photoperiod"/>
    <property type="evidence" value="ECO:0007669"/>
    <property type="project" value="TreeGrafter"/>
</dbReference>
<accession>A0A2U2XBJ2</accession>
<evidence type="ECO:0000259" key="4">
    <source>
        <dbReference type="Pfam" id="PF03441"/>
    </source>
</evidence>
<dbReference type="PANTHER" id="PTHR11455">
    <property type="entry name" value="CRYPTOCHROME"/>
    <property type="match status" value="1"/>
</dbReference>
<keyword evidence="5" id="KW-0456">Lyase</keyword>
<keyword evidence="2 3" id="KW-0274">FAD</keyword>
<comment type="cofactor">
    <cofactor evidence="3">
        <name>FAD</name>
        <dbReference type="ChEBI" id="CHEBI:57692"/>
    </cofactor>
    <text evidence="3">Binds 1 FAD per subunit.</text>
</comment>
<dbReference type="GO" id="GO:0032922">
    <property type="term" value="P:circadian regulation of gene expression"/>
    <property type="evidence" value="ECO:0007669"/>
    <property type="project" value="TreeGrafter"/>
</dbReference>
<sequence length="363" mass="42393">MDFPTQISAIEARIKQIDPVKYASTRNFENGAVTYLSPYISRGVISTQQVMNYVQSLDLPWYKTEKFVQELAWRDYWQQVHIDKKEAILTDLKNEQSDVTNHEIPSAIVAADTGIIAVDEAIEKLYETGYMHNHMRMYVAAICCNIAKSHWLVPAKWLYAHLKDGDLASNHLSWQWTAGAFSNKKYVANQENINKYFDSDQTGTFLDIPYSAFEHLKIPKILLRTEKPGFNLCFPETSKAGIKSDQKTLIYNYYNIDPNWHSEEKAQRIFLIEPSFFQKYPVSQKSLDFALELTENIEEIQIYVGEFSELNKEISSDNIIFKEHPTNNHYVGKSEDRDWMSDVKGYHSSFFKFWKKVQKEIKW</sequence>
<reference evidence="5 6" key="1">
    <citation type="submission" date="2018-05" db="EMBL/GenBank/DDBJ databases">
        <title>Brumimicrobium oceani sp. nov., isolated from coastal sediment.</title>
        <authorList>
            <person name="Kou Y."/>
        </authorList>
    </citation>
    <scope>NUCLEOTIDE SEQUENCE [LARGE SCALE GENOMIC DNA]</scope>
    <source>
        <strain evidence="5 6">C305</strain>
    </source>
</reference>
<dbReference type="EMBL" id="QFRJ01000008">
    <property type="protein sequence ID" value="PWH85120.1"/>
    <property type="molecule type" value="Genomic_DNA"/>
</dbReference>
<evidence type="ECO:0000256" key="2">
    <source>
        <dbReference type="ARBA" id="ARBA00022827"/>
    </source>
</evidence>
<evidence type="ECO:0000256" key="3">
    <source>
        <dbReference type="PIRSR" id="PIRSR602081-1"/>
    </source>
</evidence>
<comment type="caution">
    <text evidence="5">The sequence shown here is derived from an EMBL/GenBank/DDBJ whole genome shotgun (WGS) entry which is preliminary data.</text>
</comment>
<keyword evidence="6" id="KW-1185">Reference proteome</keyword>
<reference evidence="5 6" key="2">
    <citation type="submission" date="2018-05" db="EMBL/GenBank/DDBJ databases">
        <authorList>
            <person name="Lanie J.A."/>
            <person name="Ng W.-L."/>
            <person name="Kazmierczak K.M."/>
            <person name="Andrzejewski T.M."/>
            <person name="Davidsen T.M."/>
            <person name="Wayne K.J."/>
            <person name="Tettelin H."/>
            <person name="Glass J.I."/>
            <person name="Rusch D."/>
            <person name="Podicherti R."/>
            <person name="Tsui H.-C.T."/>
            <person name="Winkler M.E."/>
        </authorList>
    </citation>
    <scope>NUCLEOTIDE SEQUENCE [LARGE SCALE GENOMIC DNA]</scope>
    <source>
        <strain evidence="5 6">C305</strain>
    </source>
</reference>
<dbReference type="InterPro" id="IPR002081">
    <property type="entry name" value="Cryptochrome/DNA_photolyase_1"/>
</dbReference>
<feature type="binding site" evidence="3">
    <location>
        <position position="22"/>
    </location>
    <ligand>
        <name>FAD</name>
        <dbReference type="ChEBI" id="CHEBI:57692"/>
    </ligand>
</feature>
<dbReference type="OrthoDB" id="9772484at2"/>
<feature type="binding site" evidence="3">
    <location>
        <begin position="164"/>
        <end position="166"/>
    </location>
    <ligand>
        <name>FAD</name>
        <dbReference type="ChEBI" id="CHEBI:57692"/>
    </ligand>
</feature>
<dbReference type="GO" id="GO:0003677">
    <property type="term" value="F:DNA binding"/>
    <property type="evidence" value="ECO:0007669"/>
    <property type="project" value="TreeGrafter"/>
</dbReference>
<organism evidence="5 6">
    <name type="scientific">Brumimicrobium oceani</name>
    <dbReference type="NCBI Taxonomy" id="2100725"/>
    <lineage>
        <taxon>Bacteria</taxon>
        <taxon>Pseudomonadati</taxon>
        <taxon>Bacteroidota</taxon>
        <taxon>Flavobacteriia</taxon>
        <taxon>Flavobacteriales</taxon>
        <taxon>Crocinitomicaceae</taxon>
        <taxon>Brumimicrobium</taxon>
    </lineage>
</organism>
<evidence type="ECO:0000256" key="1">
    <source>
        <dbReference type="ARBA" id="ARBA00022630"/>
    </source>
</evidence>
<dbReference type="GO" id="GO:0071949">
    <property type="term" value="F:FAD binding"/>
    <property type="evidence" value="ECO:0007669"/>
    <property type="project" value="TreeGrafter"/>
</dbReference>
<evidence type="ECO:0000313" key="6">
    <source>
        <dbReference type="Proteomes" id="UP000245370"/>
    </source>
</evidence>
<dbReference type="Gene3D" id="1.25.40.80">
    <property type="match status" value="1"/>
</dbReference>
<dbReference type="InterPro" id="IPR005101">
    <property type="entry name" value="Cryptochr/Photolyase_FAD-bd"/>
</dbReference>
<dbReference type="Pfam" id="PF03441">
    <property type="entry name" value="FAD_binding_7"/>
    <property type="match status" value="1"/>
</dbReference>
<dbReference type="PANTHER" id="PTHR11455:SF18">
    <property type="entry name" value="SI:CH1073-390K14.1"/>
    <property type="match status" value="1"/>
</dbReference>
<feature type="domain" description="Cryptochrome/DNA photolyase FAD-binding" evidence="4">
    <location>
        <begin position="67"/>
        <end position="205"/>
    </location>
</feature>
<dbReference type="GO" id="GO:0005737">
    <property type="term" value="C:cytoplasm"/>
    <property type="evidence" value="ECO:0007669"/>
    <property type="project" value="TreeGrafter"/>
</dbReference>
<protein>
    <submittedName>
        <fullName evidence="5">Deoxyribodipyrimidine photolyase</fullName>
    </submittedName>
</protein>
<dbReference type="SUPFAM" id="SSF48173">
    <property type="entry name" value="Cryptochrome/photolyase FAD-binding domain"/>
    <property type="match status" value="1"/>
</dbReference>
<dbReference type="GO" id="GO:0003904">
    <property type="term" value="F:deoxyribodipyrimidine photo-lyase activity"/>
    <property type="evidence" value="ECO:0007669"/>
    <property type="project" value="TreeGrafter"/>
</dbReference>
<dbReference type="Gene3D" id="1.10.579.10">
    <property type="entry name" value="DNA Cyclobutane Dipyrimidine Photolyase, subunit A, domain 3"/>
    <property type="match status" value="1"/>
</dbReference>
<feature type="binding site" evidence="3">
    <location>
        <position position="67"/>
    </location>
    <ligand>
        <name>FAD</name>
        <dbReference type="ChEBI" id="CHEBI:57692"/>
    </ligand>
</feature>
<keyword evidence="1 3" id="KW-0285">Flavoprotein</keyword>
<evidence type="ECO:0000313" key="5">
    <source>
        <dbReference type="EMBL" id="PWH85120.1"/>
    </source>
</evidence>
<dbReference type="Proteomes" id="UP000245370">
    <property type="component" value="Unassembled WGS sequence"/>
</dbReference>
<gene>
    <name evidence="5" type="ORF">DIT68_10820</name>
</gene>
<name>A0A2U2XBJ2_9FLAO</name>
<proteinExistence type="predicted"/>
<dbReference type="AlphaFoldDB" id="A0A2U2XBJ2"/>